<dbReference type="AlphaFoldDB" id="A0AAP5I3D2"/>
<organism evidence="2 3">
    <name type="scientific">Aetokthonos hydrillicola Thurmond2011</name>
    <dbReference type="NCBI Taxonomy" id="2712845"/>
    <lineage>
        <taxon>Bacteria</taxon>
        <taxon>Bacillati</taxon>
        <taxon>Cyanobacteriota</taxon>
        <taxon>Cyanophyceae</taxon>
        <taxon>Nostocales</taxon>
        <taxon>Hapalosiphonaceae</taxon>
        <taxon>Aetokthonos</taxon>
    </lineage>
</organism>
<evidence type="ECO:0000313" key="2">
    <source>
        <dbReference type="EMBL" id="MDR9894041.1"/>
    </source>
</evidence>
<dbReference type="Gene3D" id="3.40.50.300">
    <property type="entry name" value="P-loop containing nucleotide triphosphate hydrolases"/>
    <property type="match status" value="1"/>
</dbReference>
<dbReference type="EMBL" id="JAALHA020000001">
    <property type="protein sequence ID" value="MDR9894041.1"/>
    <property type="molecule type" value="Genomic_DNA"/>
</dbReference>
<sequence>MPNSVIAPNISNEINDQLAVGNYRIKIGSIHGSIVNVTTQEDQPAPRSRSTPVLKLPLPFAQLLNRQELIKEAIGSLQSRQSVEFYSQPGCGKTALLRYLVHDYQVLSYFPDGVISLSPAHPYVDDILQSIWEAFYESNILYKPTHQEIRQQIQDKQALIVLDADKLIKYEIEELMNAAKSCTFLIASSISRIHNQGRSILLPGLSESDALTLVERELQRPFTIEELPAAKSLCAVLKGHPMHLKVVVASIVQNKKSLIEAVKEFPIDASGNDLIQQILVSLSQPQKDILTLLAVMDGIELQSEQIIAITGIPNAVKVLEALHKRNLVELDDTRYSVTNTIIEALPSDWKVTAAKMSAISYFIEWTEEHKSQPKTLLLEIDPILQIIDVAVRANSWQDVLRLVKAVEGSLALSKRWSLWEQVLQRGLQASQVEQDPVTQAWALHQLGTCALCLEANSTATSYLTKAIQIRESLGDDLGVSTTRHNLTFLRSHSQSQTKLDRSVDIKSEKHFSKETEPETAEFPVGEHFDPSEYLVTRMNIVMEDTLPLDQSFYRSVFLSPTGIITTGILASGGLLAWLNWYLVPPTTSTPSTSVPPKTVKPSAIAKQKPTVKIMPLPIAEPVRTRNVTLGPVVEPLPKIDPPITPAFKLQTPKYKPSRSDKSESEPKSIPLPTNTPAIAVTPTPELTPTPTFTPTERAAPPAQEFSMENSESSP</sequence>
<dbReference type="Gene3D" id="1.25.40.10">
    <property type="entry name" value="Tetratricopeptide repeat domain"/>
    <property type="match status" value="1"/>
</dbReference>
<keyword evidence="3" id="KW-1185">Reference proteome</keyword>
<dbReference type="InterPro" id="IPR027417">
    <property type="entry name" value="P-loop_NTPase"/>
</dbReference>
<feature type="compositionally biased region" description="Low complexity" evidence="1">
    <location>
        <begin position="681"/>
        <end position="702"/>
    </location>
</feature>
<feature type="compositionally biased region" description="Basic and acidic residues" evidence="1">
    <location>
        <begin position="657"/>
        <end position="666"/>
    </location>
</feature>
<gene>
    <name evidence="2" type="ORF">G7B40_005570</name>
</gene>
<protein>
    <recommendedName>
        <fullName evidence="4">AAA family ATPase</fullName>
    </recommendedName>
</protein>
<evidence type="ECO:0000256" key="1">
    <source>
        <dbReference type="SAM" id="MobiDB-lite"/>
    </source>
</evidence>
<dbReference type="RefSeq" id="WP_208348033.1">
    <property type="nucleotide sequence ID" value="NZ_JAALHA020000001.1"/>
</dbReference>
<evidence type="ECO:0008006" key="4">
    <source>
        <dbReference type="Google" id="ProtNLM"/>
    </source>
</evidence>
<dbReference type="InterPro" id="IPR011990">
    <property type="entry name" value="TPR-like_helical_dom_sf"/>
</dbReference>
<reference evidence="3" key="1">
    <citation type="journal article" date="2021" name="Science">
        <title>Hunting the eagle killer: A cyanobacterial neurotoxin causes vacuolar myelinopathy.</title>
        <authorList>
            <person name="Breinlinger S."/>
            <person name="Phillips T.J."/>
            <person name="Haram B.N."/>
            <person name="Mares J."/>
            <person name="Martinez Yerena J.A."/>
            <person name="Hrouzek P."/>
            <person name="Sobotka R."/>
            <person name="Henderson W.M."/>
            <person name="Schmieder P."/>
            <person name="Williams S.M."/>
            <person name="Lauderdale J.D."/>
            <person name="Wilde H.D."/>
            <person name="Gerrin W."/>
            <person name="Kust A."/>
            <person name="Washington J.W."/>
            <person name="Wagner C."/>
            <person name="Geier B."/>
            <person name="Liebeke M."/>
            <person name="Enke H."/>
            <person name="Niedermeyer T.H.J."/>
            <person name="Wilde S.B."/>
        </authorList>
    </citation>
    <scope>NUCLEOTIDE SEQUENCE [LARGE SCALE GENOMIC DNA]</scope>
    <source>
        <strain evidence="3">Thurmond2011</strain>
    </source>
</reference>
<dbReference type="SUPFAM" id="SSF52540">
    <property type="entry name" value="P-loop containing nucleoside triphosphate hydrolases"/>
    <property type="match status" value="1"/>
</dbReference>
<name>A0AAP5I3D2_9CYAN</name>
<dbReference type="Proteomes" id="UP000667802">
    <property type="component" value="Unassembled WGS sequence"/>
</dbReference>
<evidence type="ECO:0000313" key="3">
    <source>
        <dbReference type="Proteomes" id="UP000667802"/>
    </source>
</evidence>
<feature type="region of interest" description="Disordered" evidence="1">
    <location>
        <begin position="643"/>
        <end position="714"/>
    </location>
</feature>
<proteinExistence type="predicted"/>
<comment type="caution">
    <text evidence="2">The sequence shown here is derived from an EMBL/GenBank/DDBJ whole genome shotgun (WGS) entry which is preliminary data.</text>
</comment>
<accession>A0AAP5I3D2</accession>